<dbReference type="InterPro" id="IPR022941">
    <property type="entry name" value="SRP54"/>
</dbReference>
<dbReference type="InterPro" id="IPR004125">
    <property type="entry name" value="Signal_recog_particle_SRP54_M"/>
</dbReference>
<dbReference type="KEGG" id="psuw:WQ53_13135"/>
<protein>
    <recommendedName>
        <fullName evidence="9">Signal recognition particle protein</fullName>
        <ecNumber evidence="9">3.6.5.4</ecNumber>
    </recommendedName>
    <alternativeName>
        <fullName evidence="9">Fifty-four homolog</fullName>
    </alternativeName>
</protein>
<evidence type="ECO:0000256" key="1">
    <source>
        <dbReference type="ARBA" id="ARBA00005450"/>
    </source>
</evidence>
<dbReference type="PROSITE" id="PS00300">
    <property type="entry name" value="SRP54"/>
    <property type="match status" value="1"/>
</dbReference>
<keyword evidence="12" id="KW-1185">Reference proteome</keyword>
<dbReference type="RefSeq" id="WP_052633056.1">
    <property type="nucleotide sequence ID" value="NZ_CP011144.1"/>
</dbReference>
<dbReference type="InterPro" id="IPR000897">
    <property type="entry name" value="SRP54_GTPase_dom"/>
</dbReference>
<evidence type="ECO:0000256" key="2">
    <source>
        <dbReference type="ARBA" id="ARBA00022741"/>
    </source>
</evidence>
<comment type="catalytic activity">
    <reaction evidence="8 9">
        <text>GTP + H2O = GDP + phosphate + H(+)</text>
        <dbReference type="Rhea" id="RHEA:19669"/>
        <dbReference type="ChEBI" id="CHEBI:15377"/>
        <dbReference type="ChEBI" id="CHEBI:15378"/>
        <dbReference type="ChEBI" id="CHEBI:37565"/>
        <dbReference type="ChEBI" id="CHEBI:43474"/>
        <dbReference type="ChEBI" id="CHEBI:58189"/>
        <dbReference type="EC" id="3.6.5.4"/>
    </reaction>
</comment>
<dbReference type="PANTHER" id="PTHR11564:SF5">
    <property type="entry name" value="SIGNAL RECOGNITION PARTICLE SUBUNIT SRP54"/>
    <property type="match status" value="1"/>
</dbReference>
<dbReference type="Gene3D" id="1.10.260.30">
    <property type="entry name" value="Signal recognition particle, SRP54 subunit, M-domain"/>
    <property type="match status" value="1"/>
</dbReference>
<dbReference type="CDD" id="cd18539">
    <property type="entry name" value="SRP_G"/>
    <property type="match status" value="1"/>
</dbReference>
<dbReference type="Pfam" id="PF02978">
    <property type="entry name" value="SRP_SPB"/>
    <property type="match status" value="1"/>
</dbReference>
<dbReference type="SUPFAM" id="SSF52540">
    <property type="entry name" value="P-loop containing nucleoside triphosphate hydrolases"/>
    <property type="match status" value="1"/>
</dbReference>
<dbReference type="Gene3D" id="1.20.120.140">
    <property type="entry name" value="Signal recognition particle SRP54, nucleotide-binding domain"/>
    <property type="match status" value="1"/>
</dbReference>
<dbReference type="eggNOG" id="COG0541">
    <property type="taxonomic scope" value="Bacteria"/>
</dbReference>
<evidence type="ECO:0000256" key="9">
    <source>
        <dbReference type="HAMAP-Rule" id="MF_00306"/>
    </source>
</evidence>
<comment type="domain">
    <text evidence="9">Composed of three domains: the N-terminal N domain, which is responsible for interactions with the ribosome, the central G domain, which binds GTP, and the C-terminal M domain, which binds the RNA and the signal sequence of the RNC.</text>
</comment>
<dbReference type="Gene3D" id="3.40.50.300">
    <property type="entry name" value="P-loop containing nucleotide triphosphate hydrolases"/>
    <property type="match status" value="1"/>
</dbReference>
<dbReference type="SMART" id="SM00382">
    <property type="entry name" value="AAA"/>
    <property type="match status" value="1"/>
</dbReference>
<proteinExistence type="inferred from homology"/>
<dbReference type="InterPro" id="IPR042101">
    <property type="entry name" value="SRP54_N_sf"/>
</dbReference>
<organism evidence="11 12">
    <name type="scientific">Pseudoxanthomonas suwonensis</name>
    <dbReference type="NCBI Taxonomy" id="314722"/>
    <lineage>
        <taxon>Bacteria</taxon>
        <taxon>Pseudomonadati</taxon>
        <taxon>Pseudomonadota</taxon>
        <taxon>Gammaproteobacteria</taxon>
        <taxon>Lysobacterales</taxon>
        <taxon>Lysobacteraceae</taxon>
        <taxon>Pseudoxanthomonas</taxon>
    </lineage>
</organism>
<dbReference type="InterPro" id="IPR036891">
    <property type="entry name" value="Signal_recog_part_SRP54_M_sf"/>
</dbReference>
<dbReference type="HAMAP" id="MF_00306">
    <property type="entry name" value="SRP54"/>
    <property type="match status" value="1"/>
</dbReference>
<dbReference type="GO" id="GO:0048500">
    <property type="term" value="C:signal recognition particle"/>
    <property type="evidence" value="ECO:0007669"/>
    <property type="project" value="UniProtKB-UniRule"/>
</dbReference>
<evidence type="ECO:0000256" key="5">
    <source>
        <dbReference type="ARBA" id="ARBA00023134"/>
    </source>
</evidence>
<dbReference type="InterPro" id="IPR003593">
    <property type="entry name" value="AAA+_ATPase"/>
</dbReference>
<evidence type="ECO:0000313" key="12">
    <source>
        <dbReference type="Proteomes" id="UP000033067"/>
    </source>
</evidence>
<evidence type="ECO:0000256" key="7">
    <source>
        <dbReference type="ARBA" id="ARBA00023274"/>
    </source>
</evidence>
<dbReference type="PANTHER" id="PTHR11564">
    <property type="entry name" value="SIGNAL RECOGNITION PARTICLE 54K PROTEIN SRP54"/>
    <property type="match status" value="1"/>
</dbReference>
<comment type="subunit">
    <text evidence="9">Part of the signal recognition particle protein translocation system, which is composed of SRP and FtsY. SRP is a ribonucleoprotein composed of Ffh and a 4.5S RNA molecule.</text>
</comment>
<dbReference type="OrthoDB" id="9804720at2"/>
<keyword evidence="2 9" id="KW-0547">Nucleotide-binding</keyword>
<name>A0A0E3Z263_9GAMM</name>
<comment type="function">
    <text evidence="9">Involved in targeting and insertion of nascent membrane proteins into the cytoplasmic membrane. Binds to the hydrophobic signal sequence of the ribosome-nascent chain (RNC) as it emerges from the ribosomes. The SRP-RNC complex is then targeted to the cytoplasmic membrane where it interacts with the SRP receptor FtsY. Interaction with FtsY leads to the transfer of the RNC complex to the Sec translocase for insertion into the membrane, the hydrolysis of GTP by both Ffh and FtsY, and the dissociation of the SRP-FtsY complex into the individual components.</text>
</comment>
<evidence type="ECO:0000259" key="10">
    <source>
        <dbReference type="PROSITE" id="PS00300"/>
    </source>
</evidence>
<dbReference type="FunFam" id="3.40.50.300:FF:000022">
    <property type="entry name" value="Signal recognition particle 54 kDa subunit"/>
    <property type="match status" value="1"/>
</dbReference>
<dbReference type="Pfam" id="PF02881">
    <property type="entry name" value="SRP54_N"/>
    <property type="match status" value="1"/>
</dbReference>
<dbReference type="GO" id="GO:0006614">
    <property type="term" value="P:SRP-dependent cotranslational protein targeting to membrane"/>
    <property type="evidence" value="ECO:0007669"/>
    <property type="project" value="InterPro"/>
</dbReference>
<evidence type="ECO:0000256" key="3">
    <source>
        <dbReference type="ARBA" id="ARBA00022801"/>
    </source>
</evidence>
<dbReference type="EMBL" id="CP011144">
    <property type="protein sequence ID" value="AKC87557.1"/>
    <property type="molecule type" value="Genomic_DNA"/>
</dbReference>
<feature type="binding site" evidence="9">
    <location>
        <begin position="107"/>
        <end position="114"/>
    </location>
    <ligand>
        <name>GTP</name>
        <dbReference type="ChEBI" id="CHEBI:37565"/>
    </ligand>
</feature>
<dbReference type="SMART" id="SM00962">
    <property type="entry name" value="SRP54"/>
    <property type="match status" value="1"/>
</dbReference>
<evidence type="ECO:0000256" key="4">
    <source>
        <dbReference type="ARBA" id="ARBA00022884"/>
    </source>
</evidence>
<dbReference type="SUPFAM" id="SSF47446">
    <property type="entry name" value="Signal peptide-binding domain"/>
    <property type="match status" value="1"/>
</dbReference>
<dbReference type="GO" id="GO:0008312">
    <property type="term" value="F:7S RNA binding"/>
    <property type="evidence" value="ECO:0007669"/>
    <property type="project" value="InterPro"/>
</dbReference>
<keyword evidence="4 9" id="KW-0694">RNA-binding</keyword>
<feature type="binding site" evidence="9">
    <location>
        <begin position="190"/>
        <end position="194"/>
    </location>
    <ligand>
        <name>GTP</name>
        <dbReference type="ChEBI" id="CHEBI:37565"/>
    </ligand>
</feature>
<accession>A0A0E3Z263</accession>
<dbReference type="InterPro" id="IPR027417">
    <property type="entry name" value="P-loop_NTPase"/>
</dbReference>
<feature type="domain" description="SRP54-type proteins GTP-binding" evidence="10">
    <location>
        <begin position="269"/>
        <end position="282"/>
    </location>
</feature>
<dbReference type="SMART" id="SM00963">
    <property type="entry name" value="SRP54_N"/>
    <property type="match status" value="1"/>
</dbReference>
<dbReference type="NCBIfam" id="TIGR00959">
    <property type="entry name" value="ffh"/>
    <property type="match status" value="1"/>
</dbReference>
<evidence type="ECO:0000256" key="8">
    <source>
        <dbReference type="ARBA" id="ARBA00048027"/>
    </source>
</evidence>
<sequence length="460" mass="49260">MFESLTQRLSGTLERLRGRGRLTESNISEAVREVRIALLEADVALPVVQALVQRIKVRAVGQEVLKSLTPGQALIKIVRDELAAVMGSTANDLNLNVPAPAVILMAGLQGAGKTTTVGKLAKHLKEKRKKKVMVVSADVYRPAAIEQLKTLAEQVGVLFFPSDAGQKPEDIVRAAIADAKKSFADVLIVDTAGRLAIDEAMMAEIKVLHAAVNPTETLFVVDAMTGQDAANTAKAFAEALPLTGVVLTKTDGDARGGAALSVRYITGKPVKFTGTGEKLDGLDVFHPDRVAARILDMGDVLSLVEQVEQTVDQEKAAKLAAKVAKGKKFDLNDMRDQLEQMQNMGGIAGLMDKLPGLGQVPEHLKAQVSQSREVPRMMAIIGSMTPKERRNPDLLNGSRRARIARGSGTTPADVNKLLKQYQQMEKMMGKLGRGGMKGMMRGLQGMMGGGMGGRGGLPFR</sequence>
<comment type="subcellular location">
    <subcellularLocation>
        <location evidence="9">Cytoplasm</location>
    </subcellularLocation>
    <text evidence="9">The SRP-RNC complex is targeted to the cytoplasmic membrane.</text>
</comment>
<comment type="similarity">
    <text evidence="1 9">Belongs to the GTP-binding SRP family. SRP54 subfamily.</text>
</comment>
<keyword evidence="5 9" id="KW-0342">GTP-binding</keyword>
<keyword evidence="6 9" id="KW-0733">Signal recognition particle</keyword>
<feature type="binding site" evidence="9">
    <location>
        <begin position="248"/>
        <end position="251"/>
    </location>
    <ligand>
        <name>GTP</name>
        <dbReference type="ChEBI" id="CHEBI:37565"/>
    </ligand>
</feature>
<dbReference type="InterPro" id="IPR004780">
    <property type="entry name" value="SRP"/>
</dbReference>
<evidence type="ECO:0000313" key="11">
    <source>
        <dbReference type="EMBL" id="AKC87557.1"/>
    </source>
</evidence>
<dbReference type="PATRIC" id="fig|314722.6.peg.2848"/>
<dbReference type="GO" id="GO:0003924">
    <property type="term" value="F:GTPase activity"/>
    <property type="evidence" value="ECO:0007669"/>
    <property type="project" value="UniProtKB-UniRule"/>
</dbReference>
<dbReference type="Pfam" id="PF00448">
    <property type="entry name" value="SRP54"/>
    <property type="match status" value="1"/>
</dbReference>
<gene>
    <name evidence="9" type="primary">ffh</name>
    <name evidence="11" type="ORF">WQ53_13135</name>
</gene>
<keyword evidence="3 9" id="KW-0378">Hydrolase</keyword>
<dbReference type="Proteomes" id="UP000033067">
    <property type="component" value="Chromosome"/>
</dbReference>
<dbReference type="InterPro" id="IPR013822">
    <property type="entry name" value="Signal_recog_particl_SRP54_hlx"/>
</dbReference>
<keyword evidence="9" id="KW-0963">Cytoplasm</keyword>
<dbReference type="GO" id="GO:0005525">
    <property type="term" value="F:GTP binding"/>
    <property type="evidence" value="ECO:0007669"/>
    <property type="project" value="UniProtKB-UniRule"/>
</dbReference>
<evidence type="ECO:0000256" key="6">
    <source>
        <dbReference type="ARBA" id="ARBA00023135"/>
    </source>
</evidence>
<dbReference type="EC" id="3.6.5.4" evidence="9"/>
<keyword evidence="7 9" id="KW-0687">Ribonucleoprotein</keyword>
<reference evidence="11 12" key="1">
    <citation type="journal article" date="2015" name="Genome Announc.">
        <title>Complete Genome Sequence of Pseudoxanthomonas suwonensis Strain J1, a Cellulose-Degrading Bacterium Isolated from Leaf- and Wood-Enriched Soil.</title>
        <authorList>
            <person name="Hou L."/>
            <person name="Jiang J."/>
            <person name="Xu Z."/>
            <person name="Zhou Y."/>
            <person name="Leung F.C."/>
        </authorList>
    </citation>
    <scope>NUCLEOTIDE SEQUENCE [LARGE SCALE GENOMIC DNA]</scope>
    <source>
        <strain evidence="11 12">J1</strain>
    </source>
</reference>
<dbReference type="AlphaFoldDB" id="A0A0E3Z263"/>